<protein>
    <submittedName>
        <fullName evidence="2">Uncharacterized protein</fullName>
    </submittedName>
</protein>
<dbReference type="AlphaFoldDB" id="A0A928VWL2"/>
<evidence type="ECO:0000256" key="1">
    <source>
        <dbReference type="SAM" id="MobiDB-lite"/>
    </source>
</evidence>
<evidence type="ECO:0000313" key="2">
    <source>
        <dbReference type="EMBL" id="MBE9040623.1"/>
    </source>
</evidence>
<sequence>MQQNFLSNPNSPASIPTTGNASQEMLQNREPVRLMAIGSRQGVLNVIHALHRLRFAEVSEWSPLLPAPTSGEVMSILTRHISREATKGG</sequence>
<reference evidence="2" key="1">
    <citation type="submission" date="2020-10" db="EMBL/GenBank/DDBJ databases">
        <authorList>
            <person name="Castelo-Branco R."/>
            <person name="Eusebio N."/>
            <person name="Adriana R."/>
            <person name="Vieira A."/>
            <person name="Brugerolle De Fraissinette N."/>
            <person name="Rezende De Castro R."/>
            <person name="Schneider M.P."/>
            <person name="Vasconcelos V."/>
            <person name="Leao P.N."/>
        </authorList>
    </citation>
    <scope>NUCLEOTIDE SEQUENCE</scope>
    <source>
        <strain evidence="2">LEGE 11467</strain>
    </source>
</reference>
<dbReference type="Proteomes" id="UP000621799">
    <property type="component" value="Unassembled WGS sequence"/>
</dbReference>
<accession>A0A928VWL2</accession>
<keyword evidence="3" id="KW-1185">Reference proteome</keyword>
<gene>
    <name evidence="2" type="ORF">IQ235_07490</name>
</gene>
<comment type="caution">
    <text evidence="2">The sequence shown here is derived from an EMBL/GenBank/DDBJ whole genome shotgun (WGS) entry which is preliminary data.</text>
</comment>
<dbReference type="EMBL" id="JADEXN010000102">
    <property type="protein sequence ID" value="MBE9040623.1"/>
    <property type="molecule type" value="Genomic_DNA"/>
</dbReference>
<evidence type="ECO:0000313" key="3">
    <source>
        <dbReference type="Proteomes" id="UP000621799"/>
    </source>
</evidence>
<dbReference type="RefSeq" id="WP_264320869.1">
    <property type="nucleotide sequence ID" value="NZ_JADEXN010000102.1"/>
</dbReference>
<feature type="compositionally biased region" description="Polar residues" evidence="1">
    <location>
        <begin position="1"/>
        <end position="26"/>
    </location>
</feature>
<feature type="region of interest" description="Disordered" evidence="1">
    <location>
        <begin position="1"/>
        <end position="27"/>
    </location>
</feature>
<name>A0A928VWL2_9CYAN</name>
<proteinExistence type="predicted"/>
<organism evidence="2 3">
    <name type="scientific">Zarconia navalis LEGE 11467</name>
    <dbReference type="NCBI Taxonomy" id="1828826"/>
    <lineage>
        <taxon>Bacteria</taxon>
        <taxon>Bacillati</taxon>
        <taxon>Cyanobacteriota</taxon>
        <taxon>Cyanophyceae</taxon>
        <taxon>Oscillatoriophycideae</taxon>
        <taxon>Oscillatoriales</taxon>
        <taxon>Oscillatoriales incertae sedis</taxon>
        <taxon>Zarconia</taxon>
        <taxon>Zarconia navalis</taxon>
    </lineage>
</organism>